<accession>A0A4R5XGE3</accession>
<feature type="signal peptide" evidence="2">
    <location>
        <begin position="1"/>
        <end position="18"/>
    </location>
</feature>
<keyword evidence="2" id="KW-0732">Signal</keyword>
<feature type="compositionally biased region" description="Gly residues" evidence="1">
    <location>
        <begin position="123"/>
        <end position="140"/>
    </location>
</feature>
<evidence type="ECO:0000313" key="4">
    <source>
        <dbReference type="EMBL" id="TDL29862.1"/>
    </source>
</evidence>
<feature type="domain" description="Fungal calcium binding protein" evidence="3">
    <location>
        <begin position="39"/>
        <end position="90"/>
    </location>
</feature>
<sequence length="147" mass="15009">MRLVIALLALTFALPIFAVPAPTNPTHQCDRKKKRNLRKRCSITGCIQSLASVSAPCLAAASEEGLNPSADAECIIGIGEAVDTFDECTSCFPDISVSDVFPDIVNLLNEPDSSDGDDEGDQGGEFGGGGFDPGGDGGGEGGDDGGC</sequence>
<organism evidence="4 5">
    <name type="scientific">Rickenella mellea</name>
    <dbReference type="NCBI Taxonomy" id="50990"/>
    <lineage>
        <taxon>Eukaryota</taxon>
        <taxon>Fungi</taxon>
        <taxon>Dikarya</taxon>
        <taxon>Basidiomycota</taxon>
        <taxon>Agaricomycotina</taxon>
        <taxon>Agaricomycetes</taxon>
        <taxon>Hymenochaetales</taxon>
        <taxon>Rickenellaceae</taxon>
        <taxon>Rickenella</taxon>
    </lineage>
</organism>
<proteinExistence type="predicted"/>
<gene>
    <name evidence="4" type="ORF">BD410DRAFT_44844</name>
</gene>
<keyword evidence="5" id="KW-1185">Reference proteome</keyword>
<evidence type="ECO:0000313" key="5">
    <source>
        <dbReference type="Proteomes" id="UP000294933"/>
    </source>
</evidence>
<feature type="region of interest" description="Disordered" evidence="1">
    <location>
        <begin position="106"/>
        <end position="147"/>
    </location>
</feature>
<dbReference type="VEuPathDB" id="FungiDB:BD410DRAFT_44844"/>
<dbReference type="Pfam" id="PF12192">
    <property type="entry name" value="CBP"/>
    <property type="match status" value="1"/>
</dbReference>
<evidence type="ECO:0000256" key="2">
    <source>
        <dbReference type="SAM" id="SignalP"/>
    </source>
</evidence>
<dbReference type="AlphaFoldDB" id="A0A4R5XGE3"/>
<feature type="compositionally biased region" description="Acidic residues" evidence="1">
    <location>
        <begin position="112"/>
        <end position="122"/>
    </location>
</feature>
<name>A0A4R5XGE3_9AGAM</name>
<feature type="chain" id="PRO_5020751384" description="Fungal calcium binding protein domain-containing protein" evidence="2">
    <location>
        <begin position="19"/>
        <end position="147"/>
    </location>
</feature>
<dbReference type="Gene3D" id="1.10.1740.120">
    <property type="match status" value="1"/>
</dbReference>
<dbReference type="InterPro" id="IPR022013">
    <property type="entry name" value="CBP"/>
</dbReference>
<reference evidence="4 5" key="1">
    <citation type="submission" date="2018-06" db="EMBL/GenBank/DDBJ databases">
        <title>A transcriptomic atlas of mushroom development highlights an independent origin of complex multicellularity.</title>
        <authorList>
            <consortium name="DOE Joint Genome Institute"/>
            <person name="Krizsan K."/>
            <person name="Almasi E."/>
            <person name="Merenyi Z."/>
            <person name="Sahu N."/>
            <person name="Viragh M."/>
            <person name="Koszo T."/>
            <person name="Mondo S."/>
            <person name="Kiss B."/>
            <person name="Balint B."/>
            <person name="Kues U."/>
            <person name="Barry K."/>
            <person name="Hegedus J.C."/>
            <person name="Henrissat B."/>
            <person name="Johnson J."/>
            <person name="Lipzen A."/>
            <person name="Ohm R."/>
            <person name="Nagy I."/>
            <person name="Pangilinan J."/>
            <person name="Yan J."/>
            <person name="Xiong Y."/>
            <person name="Grigoriev I.V."/>
            <person name="Hibbett D.S."/>
            <person name="Nagy L.G."/>
        </authorList>
    </citation>
    <scope>NUCLEOTIDE SEQUENCE [LARGE SCALE GENOMIC DNA]</scope>
    <source>
        <strain evidence="4 5">SZMC22713</strain>
    </source>
</reference>
<protein>
    <recommendedName>
        <fullName evidence="3">Fungal calcium binding protein domain-containing protein</fullName>
    </recommendedName>
</protein>
<evidence type="ECO:0000256" key="1">
    <source>
        <dbReference type="SAM" id="MobiDB-lite"/>
    </source>
</evidence>
<evidence type="ECO:0000259" key="3">
    <source>
        <dbReference type="Pfam" id="PF12192"/>
    </source>
</evidence>
<dbReference type="Proteomes" id="UP000294933">
    <property type="component" value="Unassembled WGS sequence"/>
</dbReference>
<dbReference type="EMBL" id="ML170156">
    <property type="protein sequence ID" value="TDL29862.1"/>
    <property type="molecule type" value="Genomic_DNA"/>
</dbReference>